<dbReference type="EMBL" id="AP018042">
    <property type="protein sequence ID" value="BAX81147.1"/>
    <property type="molecule type" value="Genomic_DNA"/>
</dbReference>
<name>A0A1Y1CL96_9BACT</name>
<reference evidence="1 2" key="1">
    <citation type="journal article" date="2018" name="Mar. Genomics">
        <title>Complete genome sequence of Marinifilaceae bacterium strain SPP2, isolated from the Antarctic marine sediment.</title>
        <authorList>
            <person name="Watanabe M."/>
            <person name="Kojima H."/>
            <person name="Fukui M."/>
        </authorList>
    </citation>
    <scope>NUCLEOTIDE SEQUENCE [LARGE SCALE GENOMIC DNA]</scope>
    <source>
        <strain evidence="1 2">SPP2</strain>
    </source>
</reference>
<dbReference type="InterPro" id="IPR036390">
    <property type="entry name" value="WH_DNA-bd_sf"/>
</dbReference>
<proteinExistence type="predicted"/>
<dbReference type="InterPro" id="IPR036388">
    <property type="entry name" value="WH-like_DNA-bd_sf"/>
</dbReference>
<evidence type="ECO:0000313" key="2">
    <source>
        <dbReference type="Proteomes" id="UP000218267"/>
    </source>
</evidence>
<keyword evidence="2" id="KW-1185">Reference proteome</keyword>
<dbReference type="RefSeq" id="WP_096430182.1">
    <property type="nucleotide sequence ID" value="NZ_AP018042.1"/>
</dbReference>
<dbReference type="SUPFAM" id="SSF46785">
    <property type="entry name" value="Winged helix' DNA-binding domain"/>
    <property type="match status" value="1"/>
</dbReference>
<dbReference type="InterPro" id="IPR000944">
    <property type="entry name" value="Tscrpt_reg_Rrf2"/>
</dbReference>
<dbReference type="PROSITE" id="PS51197">
    <property type="entry name" value="HTH_RRF2_2"/>
    <property type="match status" value="1"/>
</dbReference>
<dbReference type="PANTHER" id="PTHR33221">
    <property type="entry name" value="WINGED HELIX-TURN-HELIX TRANSCRIPTIONAL REGULATOR, RRF2 FAMILY"/>
    <property type="match status" value="1"/>
</dbReference>
<protein>
    <recommendedName>
        <fullName evidence="3">Transcriptional regulator</fullName>
    </recommendedName>
</protein>
<accession>A0A1Y1CL96</accession>
<dbReference type="GO" id="GO:0003700">
    <property type="term" value="F:DNA-binding transcription factor activity"/>
    <property type="evidence" value="ECO:0007669"/>
    <property type="project" value="TreeGrafter"/>
</dbReference>
<reference evidence="2" key="2">
    <citation type="journal article" date="2020" name="Antonie Van Leeuwenhoek">
        <title>Labilibaculum antarcticum sp. nov., a novel facultative anaerobic, psychrotorelant bacterium isolated from marine sediment of Antarctica.</title>
        <authorList>
            <person name="Watanabe M."/>
            <person name="Kojima H."/>
            <person name="Fukui M."/>
        </authorList>
    </citation>
    <scope>NUCLEOTIDE SEQUENCE [LARGE SCALE GENOMIC DNA]</scope>
    <source>
        <strain evidence="2">SPP2</strain>
    </source>
</reference>
<evidence type="ECO:0000313" key="1">
    <source>
        <dbReference type="EMBL" id="BAX81147.1"/>
    </source>
</evidence>
<dbReference type="PANTHER" id="PTHR33221:SF13">
    <property type="entry name" value="TRANSCRIPTIONAL REGULATOR-RELATED"/>
    <property type="match status" value="1"/>
</dbReference>
<sequence>MFSKACEYGIKASIYISHQSQKGERVSLVAIAKAIDSPLAFTAKILQSLAKNNIIVSSKGSTGGYEIPKDMQAKIMLFHIVEAIDGDKIYNGCGLGLPQCNERKPCPIHFQFKAIRDDLKVMLKTTAIEELANGLHKGIAFLKR</sequence>
<dbReference type="Pfam" id="PF02082">
    <property type="entry name" value="Rrf2"/>
    <property type="match status" value="1"/>
</dbReference>
<dbReference type="OrthoDB" id="9808360at2"/>
<organism evidence="1 2">
    <name type="scientific">Labilibaculum antarcticum</name>
    <dbReference type="NCBI Taxonomy" id="1717717"/>
    <lineage>
        <taxon>Bacteria</taxon>
        <taxon>Pseudomonadati</taxon>
        <taxon>Bacteroidota</taxon>
        <taxon>Bacteroidia</taxon>
        <taxon>Marinilabiliales</taxon>
        <taxon>Marinifilaceae</taxon>
        <taxon>Labilibaculum</taxon>
    </lineage>
</organism>
<dbReference type="KEGG" id="mbas:ALGA_2842"/>
<dbReference type="Gene3D" id="1.10.10.10">
    <property type="entry name" value="Winged helix-like DNA-binding domain superfamily/Winged helix DNA-binding domain"/>
    <property type="match status" value="1"/>
</dbReference>
<dbReference type="AlphaFoldDB" id="A0A1Y1CL96"/>
<dbReference type="Proteomes" id="UP000218267">
    <property type="component" value="Chromosome"/>
</dbReference>
<gene>
    <name evidence="1" type="ORF">ALGA_2842</name>
</gene>
<evidence type="ECO:0008006" key="3">
    <source>
        <dbReference type="Google" id="ProtNLM"/>
    </source>
</evidence>
<dbReference type="GO" id="GO:0005829">
    <property type="term" value="C:cytosol"/>
    <property type="evidence" value="ECO:0007669"/>
    <property type="project" value="TreeGrafter"/>
</dbReference>